<dbReference type="InterPro" id="IPR053139">
    <property type="entry name" value="Surface_bspA-like"/>
</dbReference>
<keyword evidence="2" id="KW-1185">Reference proteome</keyword>
<sequence>MESNENSETIIKLDNGLNASLNENDLTAKIIKSKDVQGDVIVPKYIKYKSKIYIIVRIDSFAFEYNRLIDSLSFAENSEVRSIGKNAFYQCSIKSLTIPSHFEEFENEWCLNALNLSCVDSPDNQHFTKANHSFLLFREDLKNQNFDILIFAPHDISGEVEIPSYVKRIAPYAFNLCYKMTSVHLPQNTSLQEIEMYAFYKCYSLKSITPLPKTVTKIGRWCFAYSNHLTSIEFLGNEVMLDVGCFSRCSTLFCVSFPNGIKIDVCQHAFGRLTEEFSLFCKHGSKIVHSSPIL</sequence>
<dbReference type="PANTHER" id="PTHR45661">
    <property type="entry name" value="SURFACE ANTIGEN"/>
    <property type="match status" value="1"/>
</dbReference>
<dbReference type="Pfam" id="PF13306">
    <property type="entry name" value="LRR_5"/>
    <property type="match status" value="2"/>
</dbReference>
<dbReference type="SUPFAM" id="SSF52058">
    <property type="entry name" value="L domain-like"/>
    <property type="match status" value="1"/>
</dbReference>
<evidence type="ECO:0008006" key="3">
    <source>
        <dbReference type="Google" id="ProtNLM"/>
    </source>
</evidence>
<dbReference type="InterPro" id="IPR032675">
    <property type="entry name" value="LRR_dom_sf"/>
</dbReference>
<proteinExistence type="predicted"/>
<reference evidence="1 2" key="1">
    <citation type="submission" date="2024-04" db="EMBL/GenBank/DDBJ databases">
        <title>Tritrichomonas musculus Genome.</title>
        <authorList>
            <person name="Alves-Ferreira E."/>
            <person name="Grigg M."/>
            <person name="Lorenzi H."/>
            <person name="Galac M."/>
        </authorList>
    </citation>
    <scope>NUCLEOTIDE SEQUENCE [LARGE SCALE GENOMIC DNA]</scope>
    <source>
        <strain evidence="1 2">EAF2021</strain>
    </source>
</reference>
<evidence type="ECO:0000313" key="1">
    <source>
        <dbReference type="EMBL" id="KAK8870495.1"/>
    </source>
</evidence>
<dbReference type="EMBL" id="JAPFFF010000014">
    <property type="protein sequence ID" value="KAK8870495.1"/>
    <property type="molecule type" value="Genomic_DNA"/>
</dbReference>
<dbReference type="PANTHER" id="PTHR45661:SF3">
    <property type="entry name" value="IG-LIKE DOMAIN-CONTAINING PROTEIN"/>
    <property type="match status" value="1"/>
</dbReference>
<accession>A0ABR2IYY9</accession>
<gene>
    <name evidence="1" type="ORF">M9Y10_008378</name>
</gene>
<evidence type="ECO:0000313" key="2">
    <source>
        <dbReference type="Proteomes" id="UP001470230"/>
    </source>
</evidence>
<name>A0ABR2IYY9_9EUKA</name>
<organism evidence="1 2">
    <name type="scientific">Tritrichomonas musculus</name>
    <dbReference type="NCBI Taxonomy" id="1915356"/>
    <lineage>
        <taxon>Eukaryota</taxon>
        <taxon>Metamonada</taxon>
        <taxon>Parabasalia</taxon>
        <taxon>Tritrichomonadida</taxon>
        <taxon>Tritrichomonadidae</taxon>
        <taxon>Tritrichomonas</taxon>
    </lineage>
</organism>
<dbReference type="InterPro" id="IPR026906">
    <property type="entry name" value="LRR_5"/>
</dbReference>
<comment type="caution">
    <text evidence="1">The sequence shown here is derived from an EMBL/GenBank/DDBJ whole genome shotgun (WGS) entry which is preliminary data.</text>
</comment>
<protein>
    <recommendedName>
        <fullName evidence="3">Surface antigen BspA-like</fullName>
    </recommendedName>
</protein>
<dbReference type="Gene3D" id="3.80.10.10">
    <property type="entry name" value="Ribonuclease Inhibitor"/>
    <property type="match status" value="1"/>
</dbReference>
<dbReference type="Proteomes" id="UP001470230">
    <property type="component" value="Unassembled WGS sequence"/>
</dbReference>